<dbReference type="AlphaFoldDB" id="A0A0H3XKI0"/>
<keyword evidence="3" id="KW-1185">Reference proteome</keyword>
<keyword evidence="1" id="KW-0472">Membrane</keyword>
<reference evidence="2 3" key="1">
    <citation type="journal article" date="2015" name="Genome Biol. Evol.">
        <title>Found and Lost: The Fates of Horizontally Acquired Genes in Arthropod-Symbiotic Spiroplasma.</title>
        <authorList>
            <person name="Lo W.S."/>
            <person name="Gasparich G.E."/>
            <person name="Kuo C.H."/>
        </authorList>
    </citation>
    <scope>NUCLEOTIDE SEQUENCE [LARGE SCALE GENOMIC DNA]</scope>
    <source>
        <strain evidence="3">TDA-040725-5</strain>
    </source>
</reference>
<dbReference type="STRING" id="315358.SERIO_v1c08660"/>
<feature type="transmembrane region" description="Helical" evidence="1">
    <location>
        <begin position="83"/>
        <end position="100"/>
    </location>
</feature>
<accession>A0A0H3XKI0</accession>
<dbReference type="EMBL" id="CP011856">
    <property type="protein sequence ID" value="AKM54426.1"/>
    <property type="molecule type" value="Genomic_DNA"/>
</dbReference>
<protein>
    <recommendedName>
        <fullName evidence="4">Transmembrane protein</fullName>
    </recommendedName>
</protein>
<feature type="transmembrane region" description="Helical" evidence="1">
    <location>
        <begin position="6"/>
        <end position="29"/>
    </location>
</feature>
<sequence length="119" mass="13810">MIISNWEILYTTLIFLIFILITSLNSYLLNLLIKNKQIKKIYFWSLLFSIVMSEILIVPAVIFKIVSFTIFTSSYQLEVTTTNWLSFCSLVISLASILIMPKQNVNLKQTNKYKLESTS</sequence>
<gene>
    <name evidence="2" type="ORF">SERIO_v1c08660</name>
</gene>
<keyword evidence="1" id="KW-0812">Transmembrane</keyword>
<name>A0A0H3XKI0_9MOLU</name>
<evidence type="ECO:0000313" key="2">
    <source>
        <dbReference type="EMBL" id="AKM54426.1"/>
    </source>
</evidence>
<organism evidence="2 3">
    <name type="scientific">Spiroplasma eriocheiris</name>
    <dbReference type="NCBI Taxonomy" id="315358"/>
    <lineage>
        <taxon>Bacteria</taxon>
        <taxon>Bacillati</taxon>
        <taxon>Mycoplasmatota</taxon>
        <taxon>Mollicutes</taxon>
        <taxon>Entomoplasmatales</taxon>
        <taxon>Spiroplasmataceae</taxon>
        <taxon>Spiroplasma</taxon>
    </lineage>
</organism>
<evidence type="ECO:0000313" key="3">
    <source>
        <dbReference type="Proteomes" id="UP000035661"/>
    </source>
</evidence>
<evidence type="ECO:0008006" key="4">
    <source>
        <dbReference type="Google" id="ProtNLM"/>
    </source>
</evidence>
<dbReference type="RefSeq" id="WP_047791629.1">
    <property type="nucleotide sequence ID" value="NZ_CP011856.1"/>
</dbReference>
<dbReference type="PATRIC" id="fig|743698.3.peg.872"/>
<reference evidence="3" key="2">
    <citation type="submission" date="2015-06" db="EMBL/GenBank/DDBJ databases">
        <title>Complete genome sequence of Spiroplasma eriocheiris TDA-040725-5 (DSM 21848).</title>
        <authorList>
            <person name="Lo W.-S."/>
            <person name="Kuo C.-H."/>
        </authorList>
    </citation>
    <scope>NUCLEOTIDE SEQUENCE [LARGE SCALE GENOMIC DNA]</scope>
    <source>
        <strain evidence="3">TDA-040725-5</strain>
    </source>
</reference>
<dbReference type="Proteomes" id="UP000035661">
    <property type="component" value="Chromosome"/>
</dbReference>
<proteinExistence type="predicted"/>
<feature type="transmembrane region" description="Helical" evidence="1">
    <location>
        <begin position="41"/>
        <end position="63"/>
    </location>
</feature>
<dbReference type="KEGG" id="seri:SERIO_v1c08660"/>
<keyword evidence="1" id="KW-1133">Transmembrane helix</keyword>
<evidence type="ECO:0000256" key="1">
    <source>
        <dbReference type="SAM" id="Phobius"/>
    </source>
</evidence>